<evidence type="ECO:0000313" key="2">
    <source>
        <dbReference type="EMBL" id="SDK66041.1"/>
    </source>
</evidence>
<dbReference type="EMBL" id="FNEE01000018">
    <property type="protein sequence ID" value="SDK66041.1"/>
    <property type="molecule type" value="Genomic_DNA"/>
</dbReference>
<evidence type="ECO:0008006" key="4">
    <source>
        <dbReference type="Google" id="ProtNLM"/>
    </source>
</evidence>
<sequence>MTKRDVRLNRGELKALLLSDEDGFRRVLQTVVQEALEAEMTRRSGPRKASGRRSGLVTGPAITNASL</sequence>
<name>A0A1G9DQC0_9HYPH</name>
<keyword evidence="3" id="KW-1185">Reference proteome</keyword>
<evidence type="ECO:0000256" key="1">
    <source>
        <dbReference type="SAM" id="MobiDB-lite"/>
    </source>
</evidence>
<gene>
    <name evidence="2" type="ORF">SAMN05428953_11894</name>
</gene>
<proteinExistence type="predicted"/>
<dbReference type="Proteomes" id="UP000198894">
    <property type="component" value="Unassembled WGS sequence"/>
</dbReference>
<feature type="region of interest" description="Disordered" evidence="1">
    <location>
        <begin position="39"/>
        <end position="67"/>
    </location>
</feature>
<accession>A0A1G9DQC0</accession>
<evidence type="ECO:0000313" key="3">
    <source>
        <dbReference type="Proteomes" id="UP000198894"/>
    </source>
</evidence>
<protein>
    <recommendedName>
        <fullName evidence="4">Transposase, Mutator family</fullName>
    </recommendedName>
</protein>
<dbReference type="AlphaFoldDB" id="A0A1G9DQC0"/>
<reference evidence="3" key="1">
    <citation type="submission" date="2016-10" db="EMBL/GenBank/DDBJ databases">
        <authorList>
            <person name="Varghese N."/>
            <person name="Submissions S."/>
        </authorList>
    </citation>
    <scope>NUCLEOTIDE SEQUENCE [LARGE SCALE GENOMIC DNA]</scope>
    <source>
        <strain evidence="3">CGMCC 1.11022</strain>
    </source>
</reference>
<organism evidence="2 3">
    <name type="scientific">Mesorhizobium muleiense</name>
    <dbReference type="NCBI Taxonomy" id="1004279"/>
    <lineage>
        <taxon>Bacteria</taxon>
        <taxon>Pseudomonadati</taxon>
        <taxon>Pseudomonadota</taxon>
        <taxon>Alphaproteobacteria</taxon>
        <taxon>Hyphomicrobiales</taxon>
        <taxon>Phyllobacteriaceae</taxon>
        <taxon>Mesorhizobium</taxon>
    </lineage>
</organism>